<comment type="similarity">
    <text evidence="2 5">Belongs to the CDP-alcohol phosphatidyltransferase class-I family.</text>
</comment>
<evidence type="ECO:0000313" key="7">
    <source>
        <dbReference type="EMBL" id="TGZ82234.1"/>
    </source>
</evidence>
<dbReference type="InterPro" id="IPR043130">
    <property type="entry name" value="CDP-OH_PTrfase_TM_dom"/>
</dbReference>
<dbReference type="InterPro" id="IPR000462">
    <property type="entry name" value="CDP-OH_P_trans"/>
</dbReference>
<keyword evidence="8" id="KW-1185">Reference proteome</keyword>
<feature type="transmembrane region" description="Helical" evidence="6">
    <location>
        <begin position="271"/>
        <end position="295"/>
    </location>
</feature>
<accession>A0A4S2N044</accession>
<evidence type="ECO:0000256" key="6">
    <source>
        <dbReference type="SAM" id="Phobius"/>
    </source>
</evidence>
<feature type="transmembrane region" description="Helical" evidence="6">
    <location>
        <begin position="238"/>
        <end position="259"/>
    </location>
</feature>
<dbReference type="EMBL" id="ML220116">
    <property type="protein sequence ID" value="TGZ82234.1"/>
    <property type="molecule type" value="Genomic_DNA"/>
</dbReference>
<reference evidence="7 8" key="1">
    <citation type="submission" date="2019-04" db="EMBL/GenBank/DDBJ databases">
        <title>Comparative genomics and transcriptomics to analyze fruiting body development in filamentous ascomycetes.</title>
        <authorList>
            <consortium name="DOE Joint Genome Institute"/>
            <person name="Lutkenhaus R."/>
            <person name="Traeger S."/>
            <person name="Breuer J."/>
            <person name="Kuo A."/>
            <person name="Lipzen A."/>
            <person name="Pangilinan J."/>
            <person name="Dilworth D."/>
            <person name="Sandor L."/>
            <person name="Poggeler S."/>
            <person name="Barry K."/>
            <person name="Grigoriev I.V."/>
            <person name="Nowrousian M."/>
        </authorList>
    </citation>
    <scope>NUCLEOTIDE SEQUENCE [LARGE SCALE GENOMIC DNA]</scope>
    <source>
        <strain evidence="7 8">CBS 389.68</strain>
    </source>
</reference>
<feature type="transmembrane region" description="Helical" evidence="6">
    <location>
        <begin position="70"/>
        <end position="91"/>
    </location>
</feature>
<keyword evidence="3 5" id="KW-0808">Transferase</keyword>
<dbReference type="Proteomes" id="UP000298138">
    <property type="component" value="Unassembled WGS sequence"/>
</dbReference>
<dbReference type="GO" id="GO:0008654">
    <property type="term" value="P:phospholipid biosynthetic process"/>
    <property type="evidence" value="ECO:0007669"/>
    <property type="project" value="InterPro"/>
</dbReference>
<feature type="transmembrane region" description="Helical" evidence="6">
    <location>
        <begin position="374"/>
        <end position="399"/>
    </location>
</feature>
<dbReference type="PANTHER" id="PTHR10414:SF77">
    <property type="entry name" value="CDP-ALCOHOL PHOSPHATIDYLTRANSFERASE FAMILY PROTEIN"/>
    <property type="match status" value="1"/>
</dbReference>
<dbReference type="PROSITE" id="PS00379">
    <property type="entry name" value="CDP_ALCOHOL_P_TRANSF"/>
    <property type="match status" value="1"/>
</dbReference>
<sequence length="420" mass="47024">MTQSWMDTRTTSVGINERIKAHELLAEDQLVHLKSYRYQAVDKSYISRYILKHYWNFMVELLPRWLAPNAVTLIGFFCILINVVFLVIWMPDLVGPGPTWLYFSFAAGLWAYSTMDNIDGKQARRTGSSSPLGELFDHGIDSLNCTLASLCEAASLGLGPTPIGAVTALIPCLPMFFSTWETYHTHVLYLGYFNGPTEGLIIGCLLMVFSGIYGPSIWSTPISSHIGLSHIFGPDTTFIDLWLPILIGSFTFIHLPFCIHNVFSVRRRQNLPILPIFLEMTPIATFTVACCAWLGSPNSYILKENHLVLFCLIMSFVNGRMTTKIILAHLTKQEFPYWTVMLVPLVGGAVLANLPVLGLPAISHTLELTYLRCYLLFAFVVYARWATLVINAICGYLGISCLRIKKNAQQPLLNGAVKKL</sequence>
<keyword evidence="6" id="KW-0812">Transmembrane</keyword>
<dbReference type="Gene3D" id="1.20.120.1760">
    <property type="match status" value="1"/>
</dbReference>
<dbReference type="GO" id="GO:0016780">
    <property type="term" value="F:phosphotransferase activity, for other substituted phosphate groups"/>
    <property type="evidence" value="ECO:0007669"/>
    <property type="project" value="InterPro"/>
</dbReference>
<feature type="transmembrane region" description="Helical" evidence="6">
    <location>
        <begin position="307"/>
        <end position="323"/>
    </location>
</feature>
<keyword evidence="4 6" id="KW-0472">Membrane</keyword>
<dbReference type="PIRSF" id="PIRSF015665">
    <property type="entry name" value="CHOPT"/>
    <property type="match status" value="1"/>
</dbReference>
<dbReference type="InterPro" id="IPR014472">
    <property type="entry name" value="CHOPT"/>
</dbReference>
<evidence type="ECO:0000256" key="3">
    <source>
        <dbReference type="ARBA" id="ARBA00022679"/>
    </source>
</evidence>
<dbReference type="OrthoDB" id="196717at2759"/>
<dbReference type="InterPro" id="IPR048254">
    <property type="entry name" value="CDP_ALCOHOL_P_TRANSF_CS"/>
</dbReference>
<dbReference type="PANTHER" id="PTHR10414">
    <property type="entry name" value="ETHANOLAMINEPHOSPHOTRANSFERASE"/>
    <property type="match status" value="1"/>
</dbReference>
<dbReference type="Pfam" id="PF01066">
    <property type="entry name" value="CDP-OH_P_transf"/>
    <property type="match status" value="1"/>
</dbReference>
<protein>
    <submittedName>
        <fullName evidence="7">Choline/ethanolaminephosphotransferase</fullName>
    </submittedName>
</protein>
<dbReference type="STRING" id="341454.A0A4S2N044"/>
<feature type="transmembrane region" description="Helical" evidence="6">
    <location>
        <begin position="199"/>
        <end position="218"/>
    </location>
</feature>
<dbReference type="InParanoid" id="A0A4S2N044"/>
<evidence type="ECO:0000256" key="1">
    <source>
        <dbReference type="ARBA" id="ARBA00004370"/>
    </source>
</evidence>
<evidence type="ECO:0000256" key="2">
    <source>
        <dbReference type="ARBA" id="ARBA00010441"/>
    </source>
</evidence>
<evidence type="ECO:0000256" key="5">
    <source>
        <dbReference type="RuleBase" id="RU003750"/>
    </source>
</evidence>
<organism evidence="7 8">
    <name type="scientific">Ascodesmis nigricans</name>
    <dbReference type="NCBI Taxonomy" id="341454"/>
    <lineage>
        <taxon>Eukaryota</taxon>
        <taxon>Fungi</taxon>
        <taxon>Dikarya</taxon>
        <taxon>Ascomycota</taxon>
        <taxon>Pezizomycotina</taxon>
        <taxon>Pezizomycetes</taxon>
        <taxon>Pezizales</taxon>
        <taxon>Ascodesmidaceae</taxon>
        <taxon>Ascodesmis</taxon>
    </lineage>
</organism>
<keyword evidence="6" id="KW-1133">Transmembrane helix</keyword>
<proteinExistence type="inferred from homology"/>
<evidence type="ECO:0000256" key="4">
    <source>
        <dbReference type="ARBA" id="ARBA00023136"/>
    </source>
</evidence>
<dbReference type="AlphaFoldDB" id="A0A4S2N044"/>
<name>A0A4S2N044_9PEZI</name>
<comment type="subcellular location">
    <subcellularLocation>
        <location evidence="1">Membrane</location>
    </subcellularLocation>
</comment>
<feature type="transmembrane region" description="Helical" evidence="6">
    <location>
        <begin position="97"/>
        <end position="115"/>
    </location>
</feature>
<dbReference type="FunFam" id="1.20.120.1760:FF:000029">
    <property type="entry name" value="CDP-alcohol phosphatidyltransferase protein"/>
    <property type="match status" value="1"/>
</dbReference>
<gene>
    <name evidence="7" type="ORF">EX30DRAFT_340117</name>
</gene>
<dbReference type="GO" id="GO:0016020">
    <property type="term" value="C:membrane"/>
    <property type="evidence" value="ECO:0007669"/>
    <property type="project" value="UniProtKB-SubCell"/>
</dbReference>
<feature type="transmembrane region" description="Helical" evidence="6">
    <location>
        <begin position="335"/>
        <end position="354"/>
    </location>
</feature>
<evidence type="ECO:0000313" key="8">
    <source>
        <dbReference type="Proteomes" id="UP000298138"/>
    </source>
</evidence>